<dbReference type="eggNOG" id="COG3307">
    <property type="taxonomic scope" value="Bacteria"/>
</dbReference>
<evidence type="ECO:0000313" key="8">
    <source>
        <dbReference type="Proteomes" id="UP000011135"/>
    </source>
</evidence>
<dbReference type="EMBL" id="AMZN01000100">
    <property type="protein sequence ID" value="ELR68646.1"/>
    <property type="molecule type" value="Genomic_DNA"/>
</dbReference>
<feature type="transmembrane region" description="Helical" evidence="5">
    <location>
        <begin position="127"/>
        <end position="149"/>
    </location>
</feature>
<proteinExistence type="predicted"/>
<name>L8JIE2_9BACT</name>
<evidence type="ECO:0000256" key="5">
    <source>
        <dbReference type="SAM" id="Phobius"/>
    </source>
</evidence>
<protein>
    <recommendedName>
        <fullName evidence="6">O-antigen ligase-related domain-containing protein</fullName>
    </recommendedName>
</protein>
<feature type="domain" description="O-antigen ligase-related" evidence="6">
    <location>
        <begin position="222"/>
        <end position="383"/>
    </location>
</feature>
<feature type="transmembrane region" description="Helical" evidence="5">
    <location>
        <begin position="260"/>
        <end position="279"/>
    </location>
</feature>
<accession>L8JIE2</accession>
<dbReference type="InterPro" id="IPR007016">
    <property type="entry name" value="O-antigen_ligase-rel_domated"/>
</dbReference>
<evidence type="ECO:0000256" key="4">
    <source>
        <dbReference type="ARBA" id="ARBA00023136"/>
    </source>
</evidence>
<dbReference type="GO" id="GO:0016020">
    <property type="term" value="C:membrane"/>
    <property type="evidence" value="ECO:0007669"/>
    <property type="project" value="UniProtKB-SubCell"/>
</dbReference>
<feature type="transmembrane region" description="Helical" evidence="5">
    <location>
        <begin position="236"/>
        <end position="253"/>
    </location>
</feature>
<dbReference type="Pfam" id="PF04932">
    <property type="entry name" value="Wzy_C"/>
    <property type="match status" value="1"/>
</dbReference>
<feature type="transmembrane region" description="Helical" evidence="5">
    <location>
        <begin position="214"/>
        <end position="230"/>
    </location>
</feature>
<feature type="transmembrane region" description="Helical" evidence="5">
    <location>
        <begin position="73"/>
        <end position="91"/>
    </location>
</feature>
<sequence length="445" mass="51087">MVNEQQMAKIISDFGKLAIKYEAIPVLLCYVLIALLPFDLFVISLIIILLSVSALMICDKTRWWLCLKSGWKFYLPLLAFYIYHVIGLGWTSNYHEGFRSLEYKLSFLVLPLIMALINLDSRTILRLFNVFIIINLVLVILSFLHFIFIDITQDEFIILGEKVEGNRVGTRGEYLSKHFLIIDQHRTFYSIQLVISVWFLLNYIPFLRKMTKKKVIAITSSVFILISGILVMQSKLSYLLLALTIITSLILHFKLIPKSALISALLVIIASLLFTNELITDRFEKMVDEVEYIFSDGDDQTKTFATKLRPGSSEIRYMLYKSSLQVISESFLFGHGTGDVRDMLKEQNYKNGYISIAHLNYGAHSQLLHSSIAFGIIGIILLFSIFLIPLSSEIKKRNYFTCGVLVIFLIACIFESYLNSRAGIIPVAFFIPLLSHFQFQHFNKK</sequence>
<feature type="transmembrane region" description="Helical" evidence="5">
    <location>
        <begin position="367"/>
        <end position="387"/>
    </location>
</feature>
<feature type="transmembrane region" description="Helical" evidence="5">
    <location>
        <begin position="23"/>
        <end position="52"/>
    </location>
</feature>
<dbReference type="AlphaFoldDB" id="L8JIE2"/>
<comment type="caution">
    <text evidence="7">The sequence shown here is derived from an EMBL/GenBank/DDBJ whole genome shotgun (WGS) entry which is preliminary data.</text>
</comment>
<dbReference type="InterPro" id="IPR051533">
    <property type="entry name" value="WaaL-like"/>
</dbReference>
<keyword evidence="4 5" id="KW-0472">Membrane</keyword>
<evidence type="ECO:0000256" key="3">
    <source>
        <dbReference type="ARBA" id="ARBA00022989"/>
    </source>
</evidence>
<reference evidence="7 8" key="1">
    <citation type="submission" date="2012-12" db="EMBL/GenBank/DDBJ databases">
        <title>Genome assembly of Fulvivirga imtechensis AK7.</title>
        <authorList>
            <person name="Nupur N."/>
            <person name="Khatri I."/>
            <person name="Kumar R."/>
            <person name="Subramanian S."/>
            <person name="Pinnaka A."/>
        </authorList>
    </citation>
    <scope>NUCLEOTIDE SEQUENCE [LARGE SCALE GENOMIC DNA]</scope>
    <source>
        <strain evidence="7 8">AK7</strain>
    </source>
</reference>
<feature type="transmembrane region" description="Helical" evidence="5">
    <location>
        <begin position="399"/>
        <end position="418"/>
    </location>
</feature>
<evidence type="ECO:0000256" key="1">
    <source>
        <dbReference type="ARBA" id="ARBA00004141"/>
    </source>
</evidence>
<comment type="subcellular location">
    <subcellularLocation>
        <location evidence="1">Membrane</location>
        <topology evidence="1">Multi-pass membrane protein</topology>
    </subcellularLocation>
</comment>
<dbReference type="PANTHER" id="PTHR37422">
    <property type="entry name" value="TEICHURONIC ACID BIOSYNTHESIS PROTEIN TUAE"/>
    <property type="match status" value="1"/>
</dbReference>
<evidence type="ECO:0000256" key="2">
    <source>
        <dbReference type="ARBA" id="ARBA00022692"/>
    </source>
</evidence>
<dbReference type="Proteomes" id="UP000011135">
    <property type="component" value="Unassembled WGS sequence"/>
</dbReference>
<evidence type="ECO:0000259" key="6">
    <source>
        <dbReference type="Pfam" id="PF04932"/>
    </source>
</evidence>
<feature type="transmembrane region" description="Helical" evidence="5">
    <location>
        <begin position="424"/>
        <end position="442"/>
    </location>
</feature>
<evidence type="ECO:0000313" key="7">
    <source>
        <dbReference type="EMBL" id="ELR68646.1"/>
    </source>
</evidence>
<organism evidence="7 8">
    <name type="scientific">Fulvivirga imtechensis AK7</name>
    <dbReference type="NCBI Taxonomy" id="1237149"/>
    <lineage>
        <taxon>Bacteria</taxon>
        <taxon>Pseudomonadati</taxon>
        <taxon>Bacteroidota</taxon>
        <taxon>Cytophagia</taxon>
        <taxon>Cytophagales</taxon>
        <taxon>Fulvivirgaceae</taxon>
        <taxon>Fulvivirga</taxon>
    </lineage>
</organism>
<dbReference type="PANTHER" id="PTHR37422:SF13">
    <property type="entry name" value="LIPOPOLYSACCHARIDE BIOSYNTHESIS PROTEIN PA4999-RELATED"/>
    <property type="match status" value="1"/>
</dbReference>
<gene>
    <name evidence="7" type="ORF">C900_00157</name>
</gene>
<keyword evidence="3 5" id="KW-1133">Transmembrane helix</keyword>
<dbReference type="STRING" id="1237149.C900_00157"/>
<feature type="transmembrane region" description="Helical" evidence="5">
    <location>
        <begin position="188"/>
        <end position="207"/>
    </location>
</feature>
<dbReference type="TCDB" id="9.B.67.6.7">
    <property type="family name" value="the o-antigen polymerase (oap) family"/>
</dbReference>
<keyword evidence="8" id="KW-1185">Reference proteome</keyword>
<keyword evidence="2 5" id="KW-0812">Transmembrane</keyword>